<dbReference type="EMBL" id="NIGF01000007">
    <property type="protein sequence ID" value="PQV64083.1"/>
    <property type="molecule type" value="Genomic_DNA"/>
</dbReference>
<dbReference type="Proteomes" id="UP000237684">
    <property type="component" value="Unassembled WGS sequence"/>
</dbReference>
<protein>
    <submittedName>
        <fullName evidence="3">Uncharacterized protein</fullName>
    </submittedName>
</protein>
<feature type="transmembrane region" description="Helical" evidence="2">
    <location>
        <begin position="135"/>
        <end position="153"/>
    </location>
</feature>
<evidence type="ECO:0000256" key="1">
    <source>
        <dbReference type="SAM" id="MobiDB-lite"/>
    </source>
</evidence>
<keyword evidence="2" id="KW-0472">Membrane</keyword>
<comment type="caution">
    <text evidence="3">The sequence shown here is derived from an EMBL/GenBank/DDBJ whole genome shotgun (WGS) entry which is preliminary data.</text>
</comment>
<feature type="transmembrane region" description="Helical" evidence="2">
    <location>
        <begin position="107"/>
        <end position="128"/>
    </location>
</feature>
<accession>A0A2S8STF4</accession>
<keyword evidence="2" id="KW-0812">Transmembrane</keyword>
<sequence length="154" mass="16950">MKHDMKKIRQIHFYLGVLFAPSILFFALTGAIQTFRWQENGAAGGLTPVLSQMASIHKDSALERAEKPRPRAPRAEAAPPAEARKPESDGEAGGQNARRPSPLPMKIYVFLMSLGLITSTGTGVYMAFKYNRDRRILWGLLIAGTALPIGLLFI</sequence>
<dbReference type="InParanoid" id="A0A2S8STF4"/>
<evidence type="ECO:0000256" key="2">
    <source>
        <dbReference type="SAM" id="Phobius"/>
    </source>
</evidence>
<evidence type="ECO:0000313" key="4">
    <source>
        <dbReference type="Proteomes" id="UP000237684"/>
    </source>
</evidence>
<feature type="region of interest" description="Disordered" evidence="1">
    <location>
        <begin position="60"/>
        <end position="99"/>
    </location>
</feature>
<dbReference type="AlphaFoldDB" id="A0A2S8STF4"/>
<keyword evidence="2" id="KW-1133">Transmembrane helix</keyword>
<gene>
    <name evidence="3" type="ORF">B1R32_107108</name>
</gene>
<evidence type="ECO:0000313" key="3">
    <source>
        <dbReference type="EMBL" id="PQV64083.1"/>
    </source>
</evidence>
<keyword evidence="4" id="KW-1185">Reference proteome</keyword>
<organism evidence="3 4">
    <name type="scientific">Abditibacterium utsteinense</name>
    <dbReference type="NCBI Taxonomy" id="1960156"/>
    <lineage>
        <taxon>Bacteria</taxon>
        <taxon>Pseudomonadati</taxon>
        <taxon>Abditibacteriota</taxon>
        <taxon>Abditibacteriia</taxon>
        <taxon>Abditibacteriales</taxon>
        <taxon>Abditibacteriaceae</taxon>
        <taxon>Abditibacterium</taxon>
    </lineage>
</organism>
<feature type="transmembrane region" description="Helical" evidence="2">
    <location>
        <begin position="12"/>
        <end position="32"/>
    </location>
</feature>
<feature type="compositionally biased region" description="Basic and acidic residues" evidence="1">
    <location>
        <begin position="60"/>
        <end position="69"/>
    </location>
</feature>
<proteinExistence type="predicted"/>
<reference evidence="3 4" key="1">
    <citation type="journal article" date="2018" name="Syst. Appl. Microbiol.">
        <title>Abditibacterium utsteinense sp. nov., the first cultivated member of candidate phylum FBP, isolated from ice-free Antarctic soil samples.</title>
        <authorList>
            <person name="Tahon G."/>
            <person name="Tytgat B."/>
            <person name="Lebbe L."/>
            <person name="Carlier A."/>
            <person name="Willems A."/>
        </authorList>
    </citation>
    <scope>NUCLEOTIDE SEQUENCE [LARGE SCALE GENOMIC DNA]</scope>
    <source>
        <strain evidence="3 4">LMG 29911</strain>
    </source>
</reference>
<name>A0A2S8STF4_9BACT</name>